<evidence type="ECO:0000313" key="4">
    <source>
        <dbReference type="Proteomes" id="UP001501556"/>
    </source>
</evidence>
<gene>
    <name evidence="3" type="ORF">GCM10022407_14450</name>
</gene>
<keyword evidence="4" id="KW-1185">Reference proteome</keyword>
<comment type="caution">
    <text evidence="3">The sequence shown here is derived from an EMBL/GenBank/DDBJ whole genome shotgun (WGS) entry which is preliminary data.</text>
</comment>
<dbReference type="InterPro" id="IPR050498">
    <property type="entry name" value="Ycf3"/>
</dbReference>
<dbReference type="EMBL" id="BAABDI010000007">
    <property type="protein sequence ID" value="GAA3969646.1"/>
    <property type="molecule type" value="Genomic_DNA"/>
</dbReference>
<name>A0ABP7PRD3_9BACT</name>
<dbReference type="InterPro" id="IPR019734">
    <property type="entry name" value="TPR_rpt"/>
</dbReference>
<dbReference type="Proteomes" id="UP001501556">
    <property type="component" value="Unassembled WGS sequence"/>
</dbReference>
<proteinExistence type="predicted"/>
<keyword evidence="1" id="KW-0677">Repeat</keyword>
<protein>
    <recommendedName>
        <fullName evidence="5">Tetratricopeptide repeat-containing protein</fullName>
    </recommendedName>
</protein>
<evidence type="ECO:0000256" key="1">
    <source>
        <dbReference type="ARBA" id="ARBA00022737"/>
    </source>
</evidence>
<evidence type="ECO:0000256" key="2">
    <source>
        <dbReference type="ARBA" id="ARBA00022803"/>
    </source>
</evidence>
<dbReference type="InterPro" id="IPR011990">
    <property type="entry name" value="TPR-like_helical_dom_sf"/>
</dbReference>
<accession>A0ABP7PRD3</accession>
<reference evidence="4" key="1">
    <citation type="journal article" date="2019" name="Int. J. Syst. Evol. Microbiol.">
        <title>The Global Catalogue of Microorganisms (GCM) 10K type strain sequencing project: providing services to taxonomists for standard genome sequencing and annotation.</title>
        <authorList>
            <consortium name="The Broad Institute Genomics Platform"/>
            <consortium name="The Broad Institute Genome Sequencing Center for Infectious Disease"/>
            <person name="Wu L."/>
            <person name="Ma J."/>
        </authorList>
    </citation>
    <scope>NUCLEOTIDE SEQUENCE [LARGE SCALE GENOMIC DNA]</scope>
    <source>
        <strain evidence="4">JCM 17217</strain>
    </source>
</reference>
<evidence type="ECO:0008006" key="5">
    <source>
        <dbReference type="Google" id="ProtNLM"/>
    </source>
</evidence>
<dbReference type="PANTHER" id="PTHR44858">
    <property type="entry name" value="TETRATRICOPEPTIDE REPEAT PROTEIN 6"/>
    <property type="match status" value="1"/>
</dbReference>
<dbReference type="SMART" id="SM00028">
    <property type="entry name" value="TPR"/>
    <property type="match status" value="4"/>
</dbReference>
<organism evidence="3 4">
    <name type="scientific">Hymenobacter antarcticus</name>
    <dbReference type="NCBI Taxonomy" id="486270"/>
    <lineage>
        <taxon>Bacteria</taxon>
        <taxon>Pseudomonadati</taxon>
        <taxon>Bacteroidota</taxon>
        <taxon>Cytophagia</taxon>
        <taxon>Cytophagales</taxon>
        <taxon>Hymenobacteraceae</taxon>
        <taxon>Hymenobacter</taxon>
    </lineage>
</organism>
<sequence length="559" mass="63376">MPSFPEPVQTLYVNALQHEQAADWGAAGACYEQAVKLVTDSPELWARYGQLLGRKGVRNSDGHIGLAAFSRAAKCPATTAEELYWRGVGALLNDGDGDSRRDLAASLALDPTRADAWYRFAEALETPSAYVSPDDYDASPEGQARRLAAYDQALALNPTNDWYRVRRGRFHLLHDRLDEALADLDAALLHQTYYHAAELRAVTRFLRHDFRGALQDFRTSSWRGLEGDWREARVEYVIKYPDKRQPSPVQRWNDALALFELTGLREPTSAKYLSERAHYFLKHDAPVRALADAEATVALRPGHAPYRELRVACQQAQATPDFAALLTDCEWLLEALRPRATRSKRTDNPGSLRSQAIDQALSRRARYGYYAAWAHFRLGRPEQALAHFAAATDRPPEEPRRDRGRMSGEWSPYSLGIGDVKYLPPPVFDTEYLRWQLEHQLAQEVTDPERQRTINEWLLAAAQVLNVPELAQAMEQYRDLWVPAGHYYGYARADAVAKALTQYLVGMQQPLYKTVFAQLYRGILRSELRDAQNRPDASAEQCRAALDHYEARIADYSAK</sequence>
<dbReference type="PANTHER" id="PTHR44858:SF1">
    <property type="entry name" value="UDP-N-ACETYLGLUCOSAMINE--PEPTIDE N-ACETYLGLUCOSAMINYLTRANSFERASE SPINDLY-RELATED"/>
    <property type="match status" value="1"/>
</dbReference>
<dbReference type="SUPFAM" id="SSF48452">
    <property type="entry name" value="TPR-like"/>
    <property type="match status" value="1"/>
</dbReference>
<keyword evidence="2" id="KW-0802">TPR repeat</keyword>
<evidence type="ECO:0000313" key="3">
    <source>
        <dbReference type="EMBL" id="GAA3969646.1"/>
    </source>
</evidence>
<dbReference type="Gene3D" id="1.25.40.10">
    <property type="entry name" value="Tetratricopeptide repeat domain"/>
    <property type="match status" value="3"/>
</dbReference>